<organism evidence="1 2">
    <name type="scientific">Bradyrhizobium nitroreducens</name>
    <dbReference type="NCBI Taxonomy" id="709803"/>
    <lineage>
        <taxon>Bacteria</taxon>
        <taxon>Pseudomonadati</taxon>
        <taxon>Pseudomonadota</taxon>
        <taxon>Alphaproteobacteria</taxon>
        <taxon>Hyphomicrobiales</taxon>
        <taxon>Nitrobacteraceae</taxon>
        <taxon>Bradyrhizobium</taxon>
    </lineage>
</organism>
<proteinExistence type="predicted"/>
<dbReference type="Proteomes" id="UP000228930">
    <property type="component" value="Unassembled WGS sequence"/>
</dbReference>
<reference evidence="1 2" key="1">
    <citation type="submission" date="2015-06" db="EMBL/GenBank/DDBJ databases">
        <title>Comparative genome analysis of nirS-carrying Bradyrhizobium sp. strains.</title>
        <authorList>
            <person name="Ishii S."/>
            <person name="Jang J."/>
            <person name="Nishizawa T."/>
            <person name="Senoo K."/>
        </authorList>
    </citation>
    <scope>NUCLEOTIDE SEQUENCE [LARGE SCALE GENOMIC DNA]</scope>
    <source>
        <strain evidence="1 2">TSA1</strain>
    </source>
</reference>
<protein>
    <recommendedName>
        <fullName evidence="3">HNH endonuclease</fullName>
    </recommendedName>
</protein>
<name>A0A2M6UER5_9BRAD</name>
<dbReference type="AlphaFoldDB" id="A0A2M6UER5"/>
<dbReference type="EMBL" id="LFJC01000003">
    <property type="protein sequence ID" value="PIT03048.1"/>
    <property type="molecule type" value="Genomic_DNA"/>
</dbReference>
<evidence type="ECO:0000313" key="1">
    <source>
        <dbReference type="EMBL" id="PIT03048.1"/>
    </source>
</evidence>
<accession>A0A2M6UER5</accession>
<comment type="caution">
    <text evidence="1">The sequence shown here is derived from an EMBL/GenBank/DDBJ whole genome shotgun (WGS) entry which is preliminary data.</text>
</comment>
<gene>
    <name evidence="1" type="ORF">TSA1_21535</name>
</gene>
<keyword evidence="2" id="KW-1185">Reference proteome</keyword>
<sequence length="201" mass="22764">MTLQVHHKIYLPKRMPWQYPYEACEALCKGCHAEEHGKIMPQTGWEHFDDFVDLGGLDGECELCGTAIRYVFPVHHSNWGAMEVGEHCCDHLTSSNYAVTQIRHIKRRTRFVFSCRWAEGKSGTASILQKGVALSIVPEGANYKLCMNGKTGKKRFGSVLEAKMTAFDLIDSGVAQAYLLRAKMRSMKRTRTEIRSFVFGL</sequence>
<evidence type="ECO:0008006" key="3">
    <source>
        <dbReference type="Google" id="ProtNLM"/>
    </source>
</evidence>
<evidence type="ECO:0000313" key="2">
    <source>
        <dbReference type="Proteomes" id="UP000228930"/>
    </source>
</evidence>